<dbReference type="GeneID" id="116194475"/>
<dbReference type="PANTHER" id="PTHR37215:SF1">
    <property type="entry name" value="ACYL-COA-BINDING DOMAIN PROTEIN"/>
    <property type="match status" value="1"/>
</dbReference>
<reference evidence="3" key="1">
    <citation type="journal article" date="2020" name="Plant Biotechnol. J.">
        <title>The pomegranate (Punica granatum L.) draft genome dissects genetic divergence between soft- and hard-seeded cultivars.</title>
        <authorList>
            <person name="Luo X."/>
            <person name="Li H."/>
            <person name="Wu Z."/>
            <person name="Yao W."/>
            <person name="Zhao P."/>
            <person name="Cao D."/>
            <person name="Yu H."/>
            <person name="Li K."/>
            <person name="Poudel K."/>
            <person name="Zhao D."/>
            <person name="Zhang F."/>
            <person name="Xia X."/>
            <person name="Chen L."/>
            <person name="Wang Q."/>
            <person name="Jing D."/>
            <person name="Cao S."/>
        </authorList>
    </citation>
    <scope>NUCLEOTIDE SEQUENCE [LARGE SCALE GENOMIC DNA]</scope>
    <source>
        <strain evidence="3">cv. Tunisia</strain>
    </source>
</reference>
<feature type="coiled-coil region" evidence="1">
    <location>
        <begin position="115"/>
        <end position="146"/>
    </location>
</feature>
<keyword evidence="2" id="KW-0472">Membrane</keyword>
<evidence type="ECO:0000313" key="4">
    <source>
        <dbReference type="RefSeq" id="XP_031379145.1"/>
    </source>
</evidence>
<gene>
    <name evidence="4" type="primary">LOC116194475</name>
</gene>
<keyword evidence="2" id="KW-0812">Transmembrane</keyword>
<keyword evidence="2" id="KW-1133">Transmembrane helix</keyword>
<keyword evidence="1" id="KW-0175">Coiled coil</keyword>
<reference evidence="4" key="2">
    <citation type="submission" date="2025-08" db="UniProtKB">
        <authorList>
            <consortium name="RefSeq"/>
        </authorList>
    </citation>
    <scope>IDENTIFICATION</scope>
    <source>
        <tissue evidence="4">Leaf</tissue>
    </source>
</reference>
<protein>
    <submittedName>
        <fullName evidence="4">Uncharacterized protein LOC116194475</fullName>
    </submittedName>
</protein>
<dbReference type="RefSeq" id="XP_031379145.1">
    <property type="nucleotide sequence ID" value="XM_031523285.1"/>
</dbReference>
<keyword evidence="3" id="KW-1185">Reference proteome</keyword>
<accession>A0A6P8C8A5</accession>
<evidence type="ECO:0000256" key="2">
    <source>
        <dbReference type="SAM" id="Phobius"/>
    </source>
</evidence>
<dbReference type="OrthoDB" id="782563at2759"/>
<proteinExistence type="predicted"/>
<feature type="transmembrane region" description="Helical" evidence="2">
    <location>
        <begin position="21"/>
        <end position="44"/>
    </location>
</feature>
<dbReference type="AlphaFoldDB" id="A0A6P8C8A5"/>
<evidence type="ECO:0000313" key="3">
    <source>
        <dbReference type="Proteomes" id="UP000515151"/>
    </source>
</evidence>
<name>A0A6P8C8A5_PUNGR</name>
<dbReference type="Proteomes" id="UP000515151">
    <property type="component" value="Chromosome 2"/>
</dbReference>
<dbReference type="PANTHER" id="PTHR37215">
    <property type="entry name" value="ACYL-COA-BINDING DOMAIN PROTEIN"/>
    <property type="match status" value="1"/>
</dbReference>
<organism evidence="3 4">
    <name type="scientific">Punica granatum</name>
    <name type="common">Pomegranate</name>
    <dbReference type="NCBI Taxonomy" id="22663"/>
    <lineage>
        <taxon>Eukaryota</taxon>
        <taxon>Viridiplantae</taxon>
        <taxon>Streptophyta</taxon>
        <taxon>Embryophyta</taxon>
        <taxon>Tracheophyta</taxon>
        <taxon>Spermatophyta</taxon>
        <taxon>Magnoliopsida</taxon>
        <taxon>eudicotyledons</taxon>
        <taxon>Gunneridae</taxon>
        <taxon>Pentapetalae</taxon>
        <taxon>rosids</taxon>
        <taxon>malvids</taxon>
        <taxon>Myrtales</taxon>
        <taxon>Lythraceae</taxon>
        <taxon>Punica</taxon>
    </lineage>
</organism>
<evidence type="ECO:0000256" key="1">
    <source>
        <dbReference type="SAM" id="Coils"/>
    </source>
</evidence>
<sequence length="150" mass="17615">MRSRNLAVNFQRRRERRSMGGIGSRPFFLVGLFLAMVLGFAVYFRLWSIDYSISSGDTELLRKEFDLAHREAMDESAEWRRMYDQERVRALNCERELTQMRQAKEESSPDINMKLAALQKENAALLKKLEALNNEIEAEKLRCRSRELHG</sequence>